<sequence>MAHHRITSSYEDGRDFSMPCIVKAKTLLQGSCSPLNTVEEDFKSVLVSEGVYSIMINAGDIQSCHENWRMSTSSATIVHYASAAGYSFSKKETVGDESVLCVVANPTLFAGGFALISRDG</sequence>
<dbReference type="EMBL" id="JAYMYQ010000001">
    <property type="protein sequence ID" value="KAK7361742.1"/>
    <property type="molecule type" value="Genomic_DNA"/>
</dbReference>
<proteinExistence type="predicted"/>
<evidence type="ECO:0000313" key="1">
    <source>
        <dbReference type="EMBL" id="KAK7361742.1"/>
    </source>
</evidence>
<dbReference type="Proteomes" id="UP001367508">
    <property type="component" value="Unassembled WGS sequence"/>
</dbReference>
<protein>
    <submittedName>
        <fullName evidence="1">Uncharacterized protein</fullName>
    </submittedName>
</protein>
<evidence type="ECO:0000313" key="2">
    <source>
        <dbReference type="Proteomes" id="UP001367508"/>
    </source>
</evidence>
<organism evidence="1 2">
    <name type="scientific">Canavalia gladiata</name>
    <name type="common">Sword bean</name>
    <name type="synonym">Dolichos gladiatus</name>
    <dbReference type="NCBI Taxonomy" id="3824"/>
    <lineage>
        <taxon>Eukaryota</taxon>
        <taxon>Viridiplantae</taxon>
        <taxon>Streptophyta</taxon>
        <taxon>Embryophyta</taxon>
        <taxon>Tracheophyta</taxon>
        <taxon>Spermatophyta</taxon>
        <taxon>Magnoliopsida</taxon>
        <taxon>eudicotyledons</taxon>
        <taxon>Gunneridae</taxon>
        <taxon>Pentapetalae</taxon>
        <taxon>rosids</taxon>
        <taxon>fabids</taxon>
        <taxon>Fabales</taxon>
        <taxon>Fabaceae</taxon>
        <taxon>Papilionoideae</taxon>
        <taxon>50 kb inversion clade</taxon>
        <taxon>NPAAA clade</taxon>
        <taxon>indigoferoid/millettioid clade</taxon>
        <taxon>Phaseoleae</taxon>
        <taxon>Canavalia</taxon>
    </lineage>
</organism>
<keyword evidence="2" id="KW-1185">Reference proteome</keyword>
<name>A0AAN9R765_CANGL</name>
<comment type="caution">
    <text evidence="1">The sequence shown here is derived from an EMBL/GenBank/DDBJ whole genome shotgun (WGS) entry which is preliminary data.</text>
</comment>
<reference evidence="1 2" key="1">
    <citation type="submission" date="2024-01" db="EMBL/GenBank/DDBJ databases">
        <title>The genomes of 5 underutilized Papilionoideae crops provide insights into root nodulation and disease resistanc.</title>
        <authorList>
            <person name="Jiang F."/>
        </authorList>
    </citation>
    <scope>NUCLEOTIDE SEQUENCE [LARGE SCALE GENOMIC DNA]</scope>
    <source>
        <strain evidence="1">LVBAO_FW01</strain>
        <tissue evidence="1">Leaves</tissue>
    </source>
</reference>
<dbReference type="AlphaFoldDB" id="A0AAN9R765"/>
<accession>A0AAN9R765</accession>
<gene>
    <name evidence="1" type="ORF">VNO77_03823</name>
</gene>